<comment type="caution">
    <text evidence="1">The sequence shown here is derived from an EMBL/GenBank/DDBJ whole genome shotgun (WGS) entry which is preliminary data.</text>
</comment>
<accession>A0A7K3S0Z1</accession>
<reference evidence="1 2" key="1">
    <citation type="submission" date="2020-01" db="EMBL/GenBank/DDBJ databases">
        <title>Insect and environment-associated Actinomycetes.</title>
        <authorList>
            <person name="Currrie C."/>
            <person name="Chevrette M."/>
            <person name="Carlson C."/>
            <person name="Stubbendieck R."/>
            <person name="Wendt-Pienkowski E."/>
        </authorList>
    </citation>
    <scope>NUCLEOTIDE SEQUENCE [LARGE SCALE GENOMIC DNA]</scope>
    <source>
        <strain evidence="1 2">SID7590</strain>
    </source>
</reference>
<sequence length="74" mass="8535">MAHVTPEDEVNHPAHYTWLPHGVEVIDITELLNFNVGNVVKYALRAGHKTEDPAMDLRKAAWYINREIERLEAK</sequence>
<dbReference type="Pfam" id="PF11753">
    <property type="entry name" value="DUF3310"/>
    <property type="match status" value="1"/>
</dbReference>
<organism evidence="1 2">
    <name type="scientific">Streptomyces parvus</name>
    <dbReference type="NCBI Taxonomy" id="66428"/>
    <lineage>
        <taxon>Bacteria</taxon>
        <taxon>Bacillati</taxon>
        <taxon>Actinomycetota</taxon>
        <taxon>Actinomycetes</taxon>
        <taxon>Kitasatosporales</taxon>
        <taxon>Streptomycetaceae</taxon>
        <taxon>Streptomyces</taxon>
    </lineage>
</organism>
<proteinExistence type="predicted"/>
<dbReference type="InterPro" id="IPR021739">
    <property type="entry name" value="SaV-like"/>
</dbReference>
<dbReference type="AlphaFoldDB" id="A0A7K3S0Z1"/>
<evidence type="ECO:0000313" key="1">
    <source>
        <dbReference type="EMBL" id="NEC21157.1"/>
    </source>
</evidence>
<evidence type="ECO:0000313" key="2">
    <source>
        <dbReference type="Proteomes" id="UP000469670"/>
    </source>
</evidence>
<protein>
    <submittedName>
        <fullName evidence="1">DUF3310 domain-containing protein</fullName>
    </submittedName>
</protein>
<gene>
    <name evidence="1" type="ORF">G3I50_23355</name>
</gene>
<dbReference type="EMBL" id="JAAGMP010001046">
    <property type="protein sequence ID" value="NEC21157.1"/>
    <property type="molecule type" value="Genomic_DNA"/>
</dbReference>
<name>A0A7K3S0Z1_9ACTN</name>
<dbReference type="Proteomes" id="UP000469670">
    <property type="component" value="Unassembled WGS sequence"/>
</dbReference>